<evidence type="ECO:0000256" key="1">
    <source>
        <dbReference type="SAM" id="SignalP"/>
    </source>
</evidence>
<keyword evidence="3" id="KW-1185">Reference proteome</keyword>
<dbReference type="InterPro" id="IPR021302">
    <property type="entry name" value="DUF2780_VcgC/VcgE"/>
</dbReference>
<reference evidence="2 3" key="1">
    <citation type="submission" date="2021-03" db="EMBL/GenBank/DDBJ databases">
        <title>Novel species identification of genus Shewanella.</title>
        <authorList>
            <person name="Liu G."/>
            <person name="Zhang Q."/>
        </authorList>
    </citation>
    <scope>NUCLEOTIDE SEQUENCE [LARGE SCALE GENOMIC DNA]</scope>
    <source>
        <strain evidence="2 3">FJAT-51800</strain>
    </source>
</reference>
<dbReference type="Pfam" id="PF11075">
    <property type="entry name" value="DUF2780"/>
    <property type="match status" value="1"/>
</dbReference>
<evidence type="ECO:0000313" key="2">
    <source>
        <dbReference type="EMBL" id="QSX33877.1"/>
    </source>
</evidence>
<sequence length="179" mass="18042">MKASVVLLAALTVPMAANAGLLDTLSSKLKQTTTQAPTQAQTTATTDAVSGDLVSSVMSQLNLNQQQAEGGLGSLLTMAKSSMNTTDFGQISNAIPNVDSLLAAAPSLDSNSGMSGLLSKAGSLGSSLQGSAMVYDAFSKLGISKELAAPMVQILKNYLQSQSGEGTAALLGQGLSALM</sequence>
<dbReference type="RefSeq" id="WP_207355085.1">
    <property type="nucleotide sequence ID" value="NZ_CP071503.1"/>
</dbReference>
<accession>A0ABX7QS58</accession>
<protein>
    <submittedName>
        <fullName evidence="2">DUF2780 domain-containing protein</fullName>
    </submittedName>
</protein>
<evidence type="ECO:0000313" key="3">
    <source>
        <dbReference type="Proteomes" id="UP000662770"/>
    </source>
</evidence>
<feature type="signal peptide" evidence="1">
    <location>
        <begin position="1"/>
        <end position="19"/>
    </location>
</feature>
<name>A0ABX7QS58_9GAMM</name>
<feature type="chain" id="PRO_5045855722" evidence="1">
    <location>
        <begin position="20"/>
        <end position="179"/>
    </location>
</feature>
<keyword evidence="1" id="KW-0732">Signal</keyword>
<gene>
    <name evidence="2" type="ORF">JYB87_01075</name>
</gene>
<organism evidence="2 3">
    <name type="scientific">Shewanella avicenniae</name>
    <dbReference type="NCBI Taxonomy" id="2814294"/>
    <lineage>
        <taxon>Bacteria</taxon>
        <taxon>Pseudomonadati</taxon>
        <taxon>Pseudomonadota</taxon>
        <taxon>Gammaproteobacteria</taxon>
        <taxon>Alteromonadales</taxon>
        <taxon>Shewanellaceae</taxon>
        <taxon>Shewanella</taxon>
    </lineage>
</organism>
<dbReference type="Proteomes" id="UP000662770">
    <property type="component" value="Chromosome"/>
</dbReference>
<dbReference type="EMBL" id="CP071503">
    <property type="protein sequence ID" value="QSX33877.1"/>
    <property type="molecule type" value="Genomic_DNA"/>
</dbReference>
<proteinExistence type="predicted"/>